<feature type="non-terminal residue" evidence="1">
    <location>
        <position position="616"/>
    </location>
</feature>
<protein>
    <submittedName>
        <fullName evidence="1">Uncharacterized protein</fullName>
    </submittedName>
</protein>
<evidence type="ECO:0000313" key="1">
    <source>
        <dbReference type="EMBL" id="KAK3059593.1"/>
    </source>
</evidence>
<gene>
    <name evidence="1" type="ORF">LTS18_010480</name>
</gene>
<comment type="caution">
    <text evidence="1">The sequence shown here is derived from an EMBL/GenBank/DDBJ whole genome shotgun (WGS) entry which is preliminary data.</text>
</comment>
<proteinExistence type="predicted"/>
<organism evidence="1 2">
    <name type="scientific">Coniosporium uncinatum</name>
    <dbReference type="NCBI Taxonomy" id="93489"/>
    <lineage>
        <taxon>Eukaryota</taxon>
        <taxon>Fungi</taxon>
        <taxon>Dikarya</taxon>
        <taxon>Ascomycota</taxon>
        <taxon>Pezizomycotina</taxon>
        <taxon>Dothideomycetes</taxon>
        <taxon>Dothideomycetes incertae sedis</taxon>
        <taxon>Coniosporium</taxon>
    </lineage>
</organism>
<evidence type="ECO:0000313" key="2">
    <source>
        <dbReference type="Proteomes" id="UP001186974"/>
    </source>
</evidence>
<dbReference type="EMBL" id="JAWDJW010009269">
    <property type="protein sequence ID" value="KAK3059593.1"/>
    <property type="molecule type" value="Genomic_DNA"/>
</dbReference>
<sequence length="616" mass="68417">MSPTGPGRSTSQNRDALRTSVETSRRSRDAGGARRSSEIPRQSLDHNYRRVFSGGSRSASADRLRNRSPISRIPEYSPSSTNESSARSSVAFQSLDDTSGSPSQILNRSDMFHTPTVHAPESSDSEFSPSRRDSEDTTRSLQTGRTRVMPNRKSSLPHKDHSKAATPTTNEGDDEGEAQASELRPSGSSTALKDIIKAGSHPLKTASDLAGFLRARTKRMGNMLSTDSIGYYEKVSGMWAGGGKHYGTAEGLAPDDDIQNPEDEQDLAKHTERFRAHFALPESELLEAAFYGYFHRVLPLYGKIYIGNKHFCFRSLLPGTRTKLVLPFTDIENATKEPGYRFGYHALVVIIRGHDELFFDFASQDFRDDCAITILQSLNAVKENDTAAVLTKDEAAEAKAAKIEHEILQVARADGHAEHDVKLPRTIAKTEPDAPPIFFDDIKASILNFKPTESLRITCLTIGSRGDVQPYIALCKGLLADGHKPRIATHGEFQGWVESHGIEFHKVEGDPADLMRICIENGMFTPSFMREAFSKFRGWLDDLLATAWEACQGSDLLIESPSAMAGIHIAEALEIPYFRAFTMPWTRTRAYPHAFMVPEHKRGGYYNYMTYVIIET</sequence>
<name>A0ACC3CZH2_9PEZI</name>
<dbReference type="Proteomes" id="UP001186974">
    <property type="component" value="Unassembled WGS sequence"/>
</dbReference>
<keyword evidence="2" id="KW-1185">Reference proteome</keyword>
<accession>A0ACC3CZH2</accession>
<reference evidence="1" key="1">
    <citation type="submission" date="2024-09" db="EMBL/GenBank/DDBJ databases">
        <title>Black Yeasts Isolated from many extreme environments.</title>
        <authorList>
            <person name="Coleine C."/>
            <person name="Stajich J.E."/>
            <person name="Selbmann L."/>
        </authorList>
    </citation>
    <scope>NUCLEOTIDE SEQUENCE</scope>
    <source>
        <strain evidence="1">CCFEE 5737</strain>
    </source>
</reference>